<feature type="compositionally biased region" description="Low complexity" evidence="1">
    <location>
        <begin position="249"/>
        <end position="270"/>
    </location>
</feature>
<feature type="compositionally biased region" description="Polar residues" evidence="1">
    <location>
        <begin position="56"/>
        <end position="65"/>
    </location>
</feature>
<comment type="caution">
    <text evidence="2">The sequence shown here is derived from an EMBL/GenBank/DDBJ whole genome shotgun (WGS) entry which is preliminary data.</text>
</comment>
<keyword evidence="3" id="KW-1185">Reference proteome</keyword>
<dbReference type="Proteomes" id="UP001281003">
    <property type="component" value="Unassembled WGS sequence"/>
</dbReference>
<feature type="compositionally biased region" description="Polar residues" evidence="1">
    <location>
        <begin position="16"/>
        <end position="27"/>
    </location>
</feature>
<evidence type="ECO:0000256" key="1">
    <source>
        <dbReference type="SAM" id="MobiDB-lite"/>
    </source>
</evidence>
<protein>
    <submittedName>
        <fullName evidence="2">Uncharacterized protein</fullName>
    </submittedName>
</protein>
<feature type="compositionally biased region" description="Polar residues" evidence="1">
    <location>
        <begin position="117"/>
        <end position="129"/>
    </location>
</feature>
<feature type="region of interest" description="Disordered" evidence="1">
    <location>
        <begin position="1"/>
        <end position="226"/>
    </location>
</feature>
<feature type="region of interest" description="Disordered" evidence="1">
    <location>
        <begin position="240"/>
        <end position="304"/>
    </location>
</feature>
<evidence type="ECO:0000313" key="3">
    <source>
        <dbReference type="Proteomes" id="UP001281003"/>
    </source>
</evidence>
<reference evidence="2" key="1">
    <citation type="journal article" date="2023" name="Mol. Phylogenet. Evol.">
        <title>Genome-scale phylogeny and comparative genomics of the fungal order Sordariales.</title>
        <authorList>
            <person name="Hensen N."/>
            <person name="Bonometti L."/>
            <person name="Westerberg I."/>
            <person name="Brannstrom I.O."/>
            <person name="Guillou S."/>
            <person name="Cros-Aarteil S."/>
            <person name="Calhoun S."/>
            <person name="Haridas S."/>
            <person name="Kuo A."/>
            <person name="Mondo S."/>
            <person name="Pangilinan J."/>
            <person name="Riley R."/>
            <person name="LaButti K."/>
            <person name="Andreopoulos B."/>
            <person name="Lipzen A."/>
            <person name="Chen C."/>
            <person name="Yan M."/>
            <person name="Daum C."/>
            <person name="Ng V."/>
            <person name="Clum A."/>
            <person name="Steindorff A."/>
            <person name="Ohm R.A."/>
            <person name="Martin F."/>
            <person name="Silar P."/>
            <person name="Natvig D.O."/>
            <person name="Lalanne C."/>
            <person name="Gautier V."/>
            <person name="Ament-Velasquez S.L."/>
            <person name="Kruys A."/>
            <person name="Hutchinson M.I."/>
            <person name="Powell A.J."/>
            <person name="Barry K."/>
            <person name="Miller A.N."/>
            <person name="Grigoriev I.V."/>
            <person name="Debuchy R."/>
            <person name="Gladieux P."/>
            <person name="Hiltunen Thoren M."/>
            <person name="Johannesson H."/>
        </authorList>
    </citation>
    <scope>NUCLEOTIDE SEQUENCE</scope>
    <source>
        <strain evidence="2">FGSC 1904</strain>
    </source>
</reference>
<reference evidence="2" key="2">
    <citation type="submission" date="2023-07" db="EMBL/GenBank/DDBJ databases">
        <authorList>
            <consortium name="Lawrence Berkeley National Laboratory"/>
            <person name="Haridas S."/>
            <person name="Hensen N."/>
            <person name="Bonometti L."/>
            <person name="Westerberg I."/>
            <person name="Brannstrom I.O."/>
            <person name="Guillou S."/>
            <person name="Cros-Aarteil S."/>
            <person name="Calhoun S."/>
            <person name="Kuo A."/>
            <person name="Mondo S."/>
            <person name="Pangilinan J."/>
            <person name="Riley R."/>
            <person name="LaButti K."/>
            <person name="Andreopoulos B."/>
            <person name="Lipzen A."/>
            <person name="Chen C."/>
            <person name="Yanf M."/>
            <person name="Daum C."/>
            <person name="Ng V."/>
            <person name="Clum A."/>
            <person name="Steindorff A."/>
            <person name="Ohm R."/>
            <person name="Martin F."/>
            <person name="Silar P."/>
            <person name="Natvig D."/>
            <person name="Lalanne C."/>
            <person name="Gautier V."/>
            <person name="Ament-velasquez S.L."/>
            <person name="Kruys A."/>
            <person name="Hutchinson M.I."/>
            <person name="Powell A.J."/>
            <person name="Barry K."/>
            <person name="Miller A.N."/>
            <person name="Grigoriev I.V."/>
            <person name="Debuchy R."/>
            <person name="Gladieux P."/>
            <person name="Thoren M.H."/>
            <person name="Johannesson H."/>
        </authorList>
    </citation>
    <scope>NUCLEOTIDE SEQUENCE</scope>
    <source>
        <strain evidence="2">FGSC 1904</strain>
    </source>
</reference>
<dbReference type="AlphaFoldDB" id="A0AAE0PJA7"/>
<feature type="compositionally biased region" description="Basic and acidic residues" evidence="1">
    <location>
        <begin position="76"/>
        <end position="86"/>
    </location>
</feature>
<name>A0AAE0PJA7_SORBR</name>
<sequence length="438" mass="47769">MVRLRRPFPSRPEANLRTTDAADSQADNTKRKADSSDDENPATKRQKTSSEGRAATASSPHSQSPGDPLLYGSPEPRNEQDGRLLEHLQAQSAENASAYLPDTTVNAPLEAADTNHVVDSNSSNQNIQVTPLGRTETSGEELHDHHGAVANQSSKATTSDKITIGTPIRSGASTPTDSRQGAGHSAGHPSTTISDATLTDQDSDSDSTSEESSIVVANPRMPPVPVKGTKAARLREYFKHWPKPPAPIPASSSSSPRSSSPGQNSTSDSPESPPDDEFEEDSEDECLVKHPLPGAGRTPTLARPSTKFFDGINIDTLQKLYLPPLDFFKYNTGDTYIKQTWKNHKATIPQNKLLINKFPTYGGGIDTREIYRIIPDLSSSWWREDEDLYKWVEYPQAPMNDAHRARYNNGSGDKTKLPGQTLAYPISSLEVPSTTDQR</sequence>
<organism evidence="2 3">
    <name type="scientific">Sordaria brevicollis</name>
    <dbReference type="NCBI Taxonomy" id="83679"/>
    <lineage>
        <taxon>Eukaryota</taxon>
        <taxon>Fungi</taxon>
        <taxon>Dikarya</taxon>
        <taxon>Ascomycota</taxon>
        <taxon>Pezizomycotina</taxon>
        <taxon>Sordariomycetes</taxon>
        <taxon>Sordariomycetidae</taxon>
        <taxon>Sordariales</taxon>
        <taxon>Sordariaceae</taxon>
        <taxon>Sordaria</taxon>
    </lineage>
</organism>
<accession>A0AAE0PJA7</accession>
<feature type="compositionally biased region" description="Acidic residues" evidence="1">
    <location>
        <begin position="273"/>
        <end position="285"/>
    </location>
</feature>
<gene>
    <name evidence="2" type="ORF">B0T20DRAFT_476966</name>
</gene>
<evidence type="ECO:0000313" key="2">
    <source>
        <dbReference type="EMBL" id="KAK3400857.1"/>
    </source>
</evidence>
<dbReference type="EMBL" id="JAUTDP010000003">
    <property type="protein sequence ID" value="KAK3400857.1"/>
    <property type="molecule type" value="Genomic_DNA"/>
</dbReference>
<feature type="compositionally biased region" description="Polar residues" evidence="1">
    <location>
        <begin position="150"/>
        <end position="161"/>
    </location>
</feature>
<proteinExistence type="predicted"/>